<keyword evidence="2" id="KW-1185">Reference proteome</keyword>
<evidence type="ECO:0000313" key="1">
    <source>
        <dbReference type="EMBL" id="CAA7391137.1"/>
    </source>
</evidence>
<dbReference type="EMBL" id="LR746265">
    <property type="protein sequence ID" value="CAA7391137.1"/>
    <property type="molecule type" value="Genomic_DNA"/>
</dbReference>
<gene>
    <name evidence="1" type="ORF">SI8410_02002506</name>
</gene>
<dbReference type="AlphaFoldDB" id="A0A7I8K3S1"/>
<name>A0A7I8K3S1_SPIIN</name>
<protein>
    <submittedName>
        <fullName evidence="1">Uncharacterized protein</fullName>
    </submittedName>
</protein>
<reference evidence="1" key="1">
    <citation type="submission" date="2020-02" db="EMBL/GenBank/DDBJ databases">
        <authorList>
            <person name="Scholz U."/>
            <person name="Mascher M."/>
            <person name="Fiebig A."/>
        </authorList>
    </citation>
    <scope>NUCLEOTIDE SEQUENCE</scope>
</reference>
<sequence>MVMNGAPDSQSVMALESRSRRIFCELTSKQVSVDDINFYLFIN</sequence>
<organism evidence="1 2">
    <name type="scientific">Spirodela intermedia</name>
    <name type="common">Intermediate duckweed</name>
    <dbReference type="NCBI Taxonomy" id="51605"/>
    <lineage>
        <taxon>Eukaryota</taxon>
        <taxon>Viridiplantae</taxon>
        <taxon>Streptophyta</taxon>
        <taxon>Embryophyta</taxon>
        <taxon>Tracheophyta</taxon>
        <taxon>Spermatophyta</taxon>
        <taxon>Magnoliopsida</taxon>
        <taxon>Liliopsida</taxon>
        <taxon>Araceae</taxon>
        <taxon>Lemnoideae</taxon>
        <taxon>Spirodela</taxon>
    </lineage>
</organism>
<accession>A0A7I8K3S1</accession>
<proteinExistence type="predicted"/>
<evidence type="ECO:0000313" key="2">
    <source>
        <dbReference type="Proteomes" id="UP000663760"/>
    </source>
</evidence>
<dbReference type="Proteomes" id="UP000663760">
    <property type="component" value="Chromosome 2"/>
</dbReference>